<dbReference type="GO" id="GO:0031012">
    <property type="term" value="C:extracellular matrix"/>
    <property type="evidence" value="ECO:0007669"/>
    <property type="project" value="InterPro"/>
</dbReference>
<feature type="binding site" evidence="9">
    <location>
        <position position="112"/>
    </location>
    <ligand>
        <name>Ca(2+)</name>
        <dbReference type="ChEBI" id="CHEBI:29108"/>
        <label>2</label>
    </ligand>
</feature>
<dbReference type="GO" id="GO:0004222">
    <property type="term" value="F:metalloendopeptidase activity"/>
    <property type="evidence" value="ECO:0007669"/>
    <property type="project" value="InterPro"/>
</dbReference>
<dbReference type="InterPro" id="IPR033739">
    <property type="entry name" value="M10A_MMP"/>
</dbReference>
<dbReference type="CDD" id="cd04278">
    <property type="entry name" value="ZnMc_MMP"/>
    <property type="match status" value="1"/>
</dbReference>
<evidence type="ECO:0000256" key="9">
    <source>
        <dbReference type="PIRSR" id="PIRSR621190-2"/>
    </source>
</evidence>
<feature type="domain" description="Peptidase metallopeptidase" evidence="10">
    <location>
        <begin position="37"/>
        <end position="232"/>
    </location>
</feature>
<feature type="binding site" evidence="9">
    <location>
        <position position="160"/>
    </location>
    <ligand>
        <name>Zn(2+)</name>
        <dbReference type="ChEBI" id="CHEBI:29105"/>
        <label>1</label>
    </ligand>
</feature>
<keyword evidence="9" id="KW-0106">Calcium</keyword>
<dbReference type="SUPFAM" id="SSF47090">
    <property type="entry name" value="PGBD-like"/>
    <property type="match status" value="1"/>
</dbReference>
<dbReference type="GO" id="GO:0030198">
    <property type="term" value="P:extracellular matrix organization"/>
    <property type="evidence" value="ECO:0007669"/>
    <property type="project" value="TreeGrafter"/>
</dbReference>
<dbReference type="InterPro" id="IPR006026">
    <property type="entry name" value="Peptidase_Metallo"/>
</dbReference>
<comment type="similarity">
    <text evidence="1">Belongs to the peptidase M10A family.</text>
</comment>
<feature type="binding site" evidence="9">
    <location>
        <position position="165"/>
    </location>
    <ligand>
        <name>Ca(2+)</name>
        <dbReference type="ChEBI" id="CHEBI:29108"/>
        <label>3</label>
    </ligand>
</feature>
<keyword evidence="7" id="KW-0482">Metalloprotease</keyword>
<feature type="binding site" evidence="9">
    <location>
        <position position="162"/>
    </location>
    <ligand>
        <name>Ca(2+)</name>
        <dbReference type="ChEBI" id="CHEBI:29108"/>
        <label>3</label>
    </ligand>
</feature>
<feature type="binding site" evidence="9">
    <location>
        <position position="165"/>
    </location>
    <ligand>
        <name>Ca(2+)</name>
        <dbReference type="ChEBI" id="CHEBI:29108"/>
        <label>1</label>
    </ligand>
</feature>
<name>A0A077Z8N7_TRITR</name>
<dbReference type="Proteomes" id="UP000030665">
    <property type="component" value="Unassembled WGS sequence"/>
</dbReference>
<dbReference type="SUPFAM" id="SSF55486">
    <property type="entry name" value="Metalloproteases ('zincins'), catalytic domain"/>
    <property type="match status" value="1"/>
</dbReference>
<keyword evidence="6 9" id="KW-0862">Zinc</keyword>
<dbReference type="Gene3D" id="3.40.390.10">
    <property type="entry name" value="Collagenase (Catalytic Domain)"/>
    <property type="match status" value="1"/>
</dbReference>
<feature type="binding site" evidence="9">
    <location>
        <position position="196"/>
    </location>
    <ligand>
        <name>Zn(2+)</name>
        <dbReference type="ChEBI" id="CHEBI:29105"/>
        <label>2</label>
        <note>catalytic</note>
    </ligand>
</feature>
<evidence type="ECO:0000256" key="6">
    <source>
        <dbReference type="ARBA" id="ARBA00022833"/>
    </source>
</evidence>
<gene>
    <name evidence="11" type="ORF">TTRE_0000510401</name>
</gene>
<evidence type="ECO:0000256" key="2">
    <source>
        <dbReference type="ARBA" id="ARBA00022670"/>
    </source>
</evidence>
<dbReference type="PANTHER" id="PTHR10201">
    <property type="entry name" value="MATRIX METALLOPROTEINASE"/>
    <property type="match status" value="1"/>
</dbReference>
<feature type="binding site" evidence="9">
    <location>
        <position position="122"/>
    </location>
    <ligand>
        <name>Zn(2+)</name>
        <dbReference type="ChEBI" id="CHEBI:29105"/>
        <label>1</label>
    </ligand>
</feature>
<feature type="binding site" evidence="9">
    <location>
        <position position="143"/>
    </location>
    <ligand>
        <name>Zn(2+)</name>
        <dbReference type="ChEBI" id="CHEBI:29105"/>
        <label>1</label>
    </ligand>
</feature>
<dbReference type="STRING" id="36087.A0A077Z8N7"/>
<feature type="binding site" evidence="9">
    <location>
        <position position="186"/>
    </location>
    <ligand>
        <name>Zn(2+)</name>
        <dbReference type="ChEBI" id="CHEBI:29105"/>
        <label>2</label>
        <note>catalytic</note>
    </ligand>
</feature>
<reference evidence="11" key="1">
    <citation type="submission" date="2014-01" db="EMBL/GenBank/DDBJ databases">
        <authorList>
            <person name="Aslett M."/>
        </authorList>
    </citation>
    <scope>NUCLEOTIDE SEQUENCE</scope>
</reference>
<keyword evidence="4" id="KW-0732">Signal</keyword>
<evidence type="ECO:0000256" key="5">
    <source>
        <dbReference type="ARBA" id="ARBA00022801"/>
    </source>
</evidence>
<comment type="cofactor">
    <cofactor evidence="9">
        <name>Zn(2+)</name>
        <dbReference type="ChEBI" id="CHEBI:29105"/>
    </cofactor>
    <text evidence="9">Binds 2 Zn(2+) ions per subunit.</text>
</comment>
<feature type="binding site" evidence="9">
    <location>
        <position position="163"/>
    </location>
    <ligand>
        <name>Ca(2+)</name>
        <dbReference type="ChEBI" id="CHEBI:29108"/>
        <label>1</label>
    </ligand>
</feature>
<evidence type="ECO:0000313" key="11">
    <source>
        <dbReference type="EMBL" id="CDW56822.1"/>
    </source>
</evidence>
<dbReference type="PANTHER" id="PTHR10201:SF291">
    <property type="entry name" value="MATRIX METALLOPROTEINASE 1, ISOFORM C-RELATED"/>
    <property type="match status" value="1"/>
</dbReference>
<dbReference type="PRINTS" id="PR00138">
    <property type="entry name" value="MATRIXIN"/>
</dbReference>
<dbReference type="GO" id="GO:0006508">
    <property type="term" value="P:proteolysis"/>
    <property type="evidence" value="ECO:0007669"/>
    <property type="project" value="UniProtKB-KW"/>
</dbReference>
<feature type="binding site" evidence="9">
    <location>
        <position position="138"/>
    </location>
    <ligand>
        <name>Ca(2+)</name>
        <dbReference type="ChEBI" id="CHEBI:29108"/>
        <label>3</label>
    </ligand>
</feature>
<reference evidence="11" key="2">
    <citation type="submission" date="2014-03" db="EMBL/GenBank/DDBJ databases">
        <title>The whipworm genome and dual-species transcriptomics of an intimate host-pathogen interaction.</title>
        <authorList>
            <person name="Foth B.J."/>
            <person name="Tsai I.J."/>
            <person name="Reid A.J."/>
            <person name="Bancroft A.J."/>
            <person name="Nichol S."/>
            <person name="Tracey A."/>
            <person name="Holroyd N."/>
            <person name="Cotton J.A."/>
            <person name="Stanley E.J."/>
            <person name="Zarowiecki M."/>
            <person name="Liu J.Z."/>
            <person name="Huckvale T."/>
            <person name="Cooper P.J."/>
            <person name="Grencis R.K."/>
            <person name="Berriman M."/>
        </authorList>
    </citation>
    <scope>NUCLEOTIDE SEQUENCE [LARGE SCALE GENOMIC DNA]</scope>
</reference>
<keyword evidence="2" id="KW-0645">Protease</keyword>
<comment type="cofactor">
    <cofactor evidence="9">
        <name>Ca(2+)</name>
        <dbReference type="ChEBI" id="CHEBI:29108"/>
    </cofactor>
    <text evidence="9">Can bind about 5 Ca(2+) ions per subunit.</text>
</comment>
<dbReference type="GO" id="GO:0030574">
    <property type="term" value="P:collagen catabolic process"/>
    <property type="evidence" value="ECO:0007669"/>
    <property type="project" value="TreeGrafter"/>
</dbReference>
<evidence type="ECO:0000256" key="1">
    <source>
        <dbReference type="ARBA" id="ARBA00010370"/>
    </source>
</evidence>
<organism evidence="11 12">
    <name type="scientific">Trichuris trichiura</name>
    <name type="common">Whipworm</name>
    <name type="synonym">Trichocephalus trichiurus</name>
    <dbReference type="NCBI Taxonomy" id="36087"/>
    <lineage>
        <taxon>Eukaryota</taxon>
        <taxon>Metazoa</taxon>
        <taxon>Ecdysozoa</taxon>
        <taxon>Nematoda</taxon>
        <taxon>Enoplea</taxon>
        <taxon>Dorylaimia</taxon>
        <taxon>Trichinellida</taxon>
        <taxon>Trichuridae</taxon>
        <taxon>Trichuris</taxon>
    </lineage>
</organism>
<evidence type="ECO:0000256" key="8">
    <source>
        <dbReference type="PIRSR" id="PIRSR621190-1"/>
    </source>
</evidence>
<feature type="active site" evidence="8">
    <location>
        <position position="187"/>
    </location>
</feature>
<keyword evidence="5" id="KW-0378">Hydrolase</keyword>
<dbReference type="SMART" id="SM00235">
    <property type="entry name" value="ZnMc"/>
    <property type="match status" value="1"/>
</dbReference>
<keyword evidence="3 9" id="KW-0479">Metal-binding</keyword>
<evidence type="ECO:0000259" key="10">
    <source>
        <dbReference type="SMART" id="SM00235"/>
    </source>
</evidence>
<dbReference type="GO" id="GO:0008270">
    <property type="term" value="F:zinc ion binding"/>
    <property type="evidence" value="ECO:0007669"/>
    <property type="project" value="InterPro"/>
</dbReference>
<feature type="binding site" evidence="9">
    <location>
        <position position="190"/>
    </location>
    <ligand>
        <name>Zn(2+)</name>
        <dbReference type="ChEBI" id="CHEBI:29105"/>
        <label>2</label>
        <note>catalytic</note>
    </ligand>
</feature>
<protein>
    <submittedName>
        <fullName evidence="11">Matrix metalloproteinase</fullName>
    </submittedName>
</protein>
<dbReference type="EMBL" id="HG806083">
    <property type="protein sequence ID" value="CDW56822.1"/>
    <property type="molecule type" value="Genomic_DNA"/>
</dbReference>
<evidence type="ECO:0000256" key="7">
    <source>
        <dbReference type="ARBA" id="ARBA00023049"/>
    </source>
</evidence>
<dbReference type="MEROPS" id="M10.068"/>
<evidence type="ECO:0000256" key="4">
    <source>
        <dbReference type="ARBA" id="ARBA00022729"/>
    </source>
</evidence>
<feature type="binding site" evidence="9">
    <location>
        <position position="124"/>
    </location>
    <ligand>
        <name>Zn(2+)</name>
        <dbReference type="ChEBI" id="CHEBI:29105"/>
        <label>1</label>
    </ligand>
</feature>
<dbReference type="Pfam" id="PF00413">
    <property type="entry name" value="Peptidase_M10"/>
    <property type="match status" value="1"/>
</dbReference>
<dbReference type="AlphaFoldDB" id="A0A077Z8N7"/>
<dbReference type="InterPro" id="IPR024079">
    <property type="entry name" value="MetalloPept_cat_dom_sf"/>
</dbReference>
<dbReference type="GO" id="GO:0005615">
    <property type="term" value="C:extracellular space"/>
    <property type="evidence" value="ECO:0007669"/>
    <property type="project" value="TreeGrafter"/>
</dbReference>
<dbReference type="InterPro" id="IPR036365">
    <property type="entry name" value="PGBD-like_sf"/>
</dbReference>
<feature type="binding site" evidence="9">
    <location>
        <position position="204"/>
    </location>
    <ligand>
        <name>Zn(2+)</name>
        <dbReference type="ChEBI" id="CHEBI:29105"/>
        <label>2</label>
        <note>catalytic</note>
    </ligand>
</feature>
<proteinExistence type="inferred from homology"/>
<feature type="binding site" description="in inhibited form" evidence="9">
    <location>
        <position position="29"/>
    </location>
    <ligand>
        <name>Zn(2+)</name>
        <dbReference type="ChEBI" id="CHEBI:29105"/>
        <label>2</label>
        <note>catalytic</note>
    </ligand>
</feature>
<keyword evidence="12" id="KW-1185">Reference proteome</keyword>
<accession>A0A077Z8N7</accession>
<feature type="binding site" evidence="9">
    <location>
        <position position="130"/>
    </location>
    <ligand>
        <name>Ca(2+)</name>
        <dbReference type="ChEBI" id="CHEBI:29108"/>
        <label>3</label>
    </ligand>
</feature>
<evidence type="ECO:0000256" key="3">
    <source>
        <dbReference type="ARBA" id="ARBA00022723"/>
    </source>
</evidence>
<feature type="binding site" evidence="9">
    <location>
        <position position="158"/>
    </location>
    <ligand>
        <name>Ca(2+)</name>
        <dbReference type="ChEBI" id="CHEBI:29108"/>
        <label>2</label>
    </ligand>
</feature>
<evidence type="ECO:0000313" key="12">
    <source>
        <dbReference type="Proteomes" id="UP000030665"/>
    </source>
</evidence>
<feature type="binding site" evidence="9">
    <location>
        <position position="129"/>
    </location>
    <ligand>
        <name>Ca(2+)</name>
        <dbReference type="ChEBI" id="CHEBI:29108"/>
        <label>3</label>
    </ligand>
</feature>
<dbReference type="InterPro" id="IPR001818">
    <property type="entry name" value="Pept_M10_metallopeptidase"/>
</dbReference>
<dbReference type="InterPro" id="IPR021190">
    <property type="entry name" value="Pept_M10A"/>
</dbReference>
<sequence>MKVFQEMAGIPSTGDLNASTIGKMRQRRCGIADVQFKKKRFSKLSKWLGKMSSHDVLRLKWKIAKYSQKLHPEATRLVVRSAFKIWSDQIAIPSMRTAKLEFSESSSADDSDIDILFATGEHGDQYPFDGGKQPGNSSNILAHTFYPNYQPYDPLNGDIHFDDSENWTLDPYRSSGNPYFPYVLVHEIGHALGLGHSKRQEAVMNPIYKSTPLSTVTLDIDDKCALNWNYIGPSNICLFVWLMVELLPRARNSTVVNLHGHLSSYQNAKQKSTKQLMDLFTDHDVLTQLDDDAMKENAAALNQLINALILKRLE</sequence>
<dbReference type="OrthoDB" id="7550572at2759"/>